<reference evidence="2 3" key="1">
    <citation type="submission" date="2021-07" db="EMBL/GenBank/DDBJ databases">
        <title>Karlodiniumbacter phycospheric gen. nov., sp. nov., a phycosphere bacterium isolated from karlodinium veneficum.</title>
        <authorList>
            <person name="Peng Y."/>
            <person name="Jiang L."/>
            <person name="Lee J."/>
        </authorList>
    </citation>
    <scope>NUCLEOTIDE SEQUENCE [LARGE SCALE GENOMIC DNA]</scope>
    <source>
        <strain evidence="2 3">N5</strain>
    </source>
</reference>
<evidence type="ECO:0000313" key="3">
    <source>
        <dbReference type="Proteomes" id="UP000693972"/>
    </source>
</evidence>
<sequence length="407" mass="42853">MASLRQTNKAEHSMSFLFRTLCAVIGAAFLFAVANLAISGLPERGQAMEVASNESAPAPNPAPNPGSLLDLATSLLGIASSQPIEAPLAVTPIRAMPVAPAAPATALASEIEADWRAWMATHGLSDGAMVVLYPDGTMHRAALERASDASFPVASLSKAITGICMDVVLQEQGLSWYTTLGDIAPQMSQVRVTPQPWNARISLASLANHTSGLAPDLTQGTMGNVLHGALGLHRRIASEALREENMQGTPREFFYNNTNYAVLGVAIEALTGQSYSEACMARAMTPAGITDATIHGRMGSRSSYGGWEMSAESYARLAQHWFTNGAGLVGRPFDRPMHANYSLGYEIRDRGTSAQVSHAGYFCEGDNSGTGAYFHARGDGVVFSANWSGSCAAAGDTGLGQIIAGRM</sequence>
<dbReference type="InterPro" id="IPR012338">
    <property type="entry name" value="Beta-lactam/transpept-like"/>
</dbReference>
<dbReference type="RefSeq" id="WP_257892681.1">
    <property type="nucleotide sequence ID" value="NZ_JAIMBW010000001.1"/>
</dbReference>
<gene>
    <name evidence="2" type="ORF">KUL25_09185</name>
</gene>
<accession>A0ABS7MS48</accession>
<dbReference type="SUPFAM" id="SSF56601">
    <property type="entry name" value="beta-lactamase/transpeptidase-like"/>
    <property type="match status" value="1"/>
</dbReference>
<evidence type="ECO:0000259" key="1">
    <source>
        <dbReference type="Pfam" id="PF00144"/>
    </source>
</evidence>
<organism evidence="2 3">
    <name type="scientific">Gymnodinialimonas phycosphaerae</name>
    <dbReference type="NCBI Taxonomy" id="2841589"/>
    <lineage>
        <taxon>Bacteria</taxon>
        <taxon>Pseudomonadati</taxon>
        <taxon>Pseudomonadota</taxon>
        <taxon>Alphaproteobacteria</taxon>
        <taxon>Rhodobacterales</taxon>
        <taxon>Paracoccaceae</taxon>
        <taxon>Gymnodinialimonas</taxon>
    </lineage>
</organism>
<proteinExistence type="predicted"/>
<evidence type="ECO:0000313" key="2">
    <source>
        <dbReference type="EMBL" id="MBY4892936.1"/>
    </source>
</evidence>
<dbReference type="Gene3D" id="3.40.710.10">
    <property type="entry name" value="DD-peptidase/beta-lactamase superfamily"/>
    <property type="match status" value="1"/>
</dbReference>
<dbReference type="Proteomes" id="UP000693972">
    <property type="component" value="Unassembled WGS sequence"/>
</dbReference>
<dbReference type="PANTHER" id="PTHR43283">
    <property type="entry name" value="BETA-LACTAMASE-RELATED"/>
    <property type="match status" value="1"/>
</dbReference>
<dbReference type="Pfam" id="PF00144">
    <property type="entry name" value="Beta-lactamase"/>
    <property type="match status" value="1"/>
</dbReference>
<dbReference type="InterPro" id="IPR050789">
    <property type="entry name" value="Diverse_Enzym_Activities"/>
</dbReference>
<comment type="caution">
    <text evidence="2">The sequence shown here is derived from an EMBL/GenBank/DDBJ whole genome shotgun (WGS) entry which is preliminary data.</text>
</comment>
<dbReference type="PANTHER" id="PTHR43283:SF3">
    <property type="entry name" value="BETA-LACTAMASE FAMILY PROTEIN (AFU_ORTHOLOGUE AFUA_5G07500)"/>
    <property type="match status" value="1"/>
</dbReference>
<dbReference type="InterPro" id="IPR001466">
    <property type="entry name" value="Beta-lactam-related"/>
</dbReference>
<feature type="domain" description="Beta-lactamase-related" evidence="1">
    <location>
        <begin position="127"/>
        <end position="378"/>
    </location>
</feature>
<protein>
    <submittedName>
        <fullName evidence="2">Beta-lactamase family protein</fullName>
    </submittedName>
</protein>
<keyword evidence="3" id="KW-1185">Reference proteome</keyword>
<name>A0ABS7MS48_9RHOB</name>
<dbReference type="EMBL" id="JAIMBW010000001">
    <property type="protein sequence ID" value="MBY4892936.1"/>
    <property type="molecule type" value="Genomic_DNA"/>
</dbReference>